<dbReference type="Proteomes" id="UP000186218">
    <property type="component" value="Unassembled WGS sequence"/>
</dbReference>
<organism evidence="1 2">
    <name type="scientific">Williamsia sterculiae</name>
    <dbReference type="NCBI Taxonomy" id="1344003"/>
    <lineage>
        <taxon>Bacteria</taxon>
        <taxon>Bacillati</taxon>
        <taxon>Actinomycetota</taxon>
        <taxon>Actinomycetes</taxon>
        <taxon>Mycobacteriales</taxon>
        <taxon>Nocardiaceae</taxon>
        <taxon>Williamsia</taxon>
    </lineage>
</organism>
<evidence type="ECO:0000313" key="1">
    <source>
        <dbReference type="EMBL" id="SIR80519.1"/>
    </source>
</evidence>
<name>A0A1N7DXC9_9NOCA</name>
<reference evidence="1 2" key="1">
    <citation type="submission" date="2017-01" db="EMBL/GenBank/DDBJ databases">
        <authorList>
            <person name="Mah S.A."/>
            <person name="Swanson W.J."/>
            <person name="Moy G.W."/>
            <person name="Vacquier V.D."/>
        </authorList>
    </citation>
    <scope>NUCLEOTIDE SEQUENCE [LARGE SCALE GENOMIC DNA]</scope>
    <source>
        <strain evidence="1 2">CPCC 203464</strain>
    </source>
</reference>
<proteinExistence type="predicted"/>
<accession>A0A1N7DXC9</accession>
<protein>
    <submittedName>
        <fullName evidence="1">Uncharacterized protein</fullName>
    </submittedName>
</protein>
<keyword evidence="2" id="KW-1185">Reference proteome</keyword>
<evidence type="ECO:0000313" key="2">
    <source>
        <dbReference type="Proteomes" id="UP000186218"/>
    </source>
</evidence>
<dbReference type="AlphaFoldDB" id="A0A1N7DXC9"/>
<dbReference type="STRING" id="1344003.SAMN05445060_0995"/>
<dbReference type="EMBL" id="FTNT01000002">
    <property type="protein sequence ID" value="SIR80519.1"/>
    <property type="molecule type" value="Genomic_DNA"/>
</dbReference>
<gene>
    <name evidence="1" type="ORF">SAMN05445060_0995</name>
</gene>
<sequence length="99" mass="12020">MRLRRRNDIFRDRRVDALSRSQTDRAIRCARRAALDAQETVTLTARRQYRRYRRRAGDEFMEWPQWHHHYSDAYHWKALNIGDKDPWGGMPRGSYGGIW</sequence>